<protein>
    <recommendedName>
        <fullName evidence="4">HrgC protein</fullName>
    </recommendedName>
</protein>
<dbReference type="Proteomes" id="UP000230719">
    <property type="component" value="Unassembled WGS sequence"/>
</dbReference>
<name>A0A2G9FDE3_9FUSO</name>
<feature type="transmembrane region" description="Helical" evidence="1">
    <location>
        <begin position="41"/>
        <end position="59"/>
    </location>
</feature>
<feature type="transmembrane region" description="Helical" evidence="1">
    <location>
        <begin position="16"/>
        <end position="34"/>
    </location>
</feature>
<keyword evidence="1" id="KW-0472">Membrane</keyword>
<gene>
    <name evidence="2" type="ORF">CI114_05885</name>
</gene>
<keyword evidence="1" id="KW-0812">Transmembrane</keyword>
<dbReference type="RefSeq" id="WP_158410263.1">
    <property type="nucleotide sequence ID" value="NZ_CP056023.1"/>
</dbReference>
<evidence type="ECO:0000313" key="2">
    <source>
        <dbReference type="EMBL" id="PIM91162.1"/>
    </source>
</evidence>
<sequence length="172" mass="20758">MAIEVNLEKYEHRKKGFLGFSWTAFFFNFFVPLIRGDFKWLLIFLFPFIFIYLGNILNLDFDNEYISIIFILPILITRFVLPFIYNKFYTKDLLKKGYLPPEDDDYSNAILKGNRYLEYTNEDLLDKEKMERYKLIIEEYEKERKKDLHTVIMVFVLIGVLIAIFAFMASYK</sequence>
<evidence type="ECO:0008006" key="4">
    <source>
        <dbReference type="Google" id="ProtNLM"/>
    </source>
</evidence>
<organism evidence="2 3">
    <name type="scientific">Fusobacterium animalis</name>
    <dbReference type="NCBI Taxonomy" id="76859"/>
    <lineage>
        <taxon>Bacteria</taxon>
        <taxon>Fusobacteriati</taxon>
        <taxon>Fusobacteriota</taxon>
        <taxon>Fusobacteriia</taxon>
        <taxon>Fusobacteriales</taxon>
        <taxon>Fusobacteriaceae</taxon>
        <taxon>Fusobacterium</taxon>
    </lineage>
</organism>
<comment type="caution">
    <text evidence="2">The sequence shown here is derived from an EMBL/GenBank/DDBJ whole genome shotgun (WGS) entry which is preliminary data.</text>
</comment>
<evidence type="ECO:0000256" key="1">
    <source>
        <dbReference type="SAM" id="Phobius"/>
    </source>
</evidence>
<keyword evidence="1" id="KW-1133">Transmembrane helix</keyword>
<reference evidence="2 3" key="1">
    <citation type="submission" date="2017-08" db="EMBL/GenBank/DDBJ databases">
        <title>Analysis of Fusobacterium persistence and antibiotic response in human colorectal.</title>
        <authorList>
            <person name="Bullman S."/>
        </authorList>
    </citation>
    <scope>NUCLEOTIDE SEQUENCE [LARGE SCALE GENOMIC DNA]</scope>
    <source>
        <strain evidence="2 3">P2_CP</strain>
    </source>
</reference>
<dbReference type="EMBL" id="NPND01000014">
    <property type="protein sequence ID" value="PIM91162.1"/>
    <property type="molecule type" value="Genomic_DNA"/>
</dbReference>
<accession>A0A2G9FDE3</accession>
<dbReference type="AlphaFoldDB" id="A0A2G9FDE3"/>
<proteinExistence type="predicted"/>
<feature type="transmembrane region" description="Helical" evidence="1">
    <location>
        <begin position="65"/>
        <end position="85"/>
    </location>
</feature>
<evidence type="ECO:0000313" key="3">
    <source>
        <dbReference type="Proteomes" id="UP000230719"/>
    </source>
</evidence>
<feature type="transmembrane region" description="Helical" evidence="1">
    <location>
        <begin position="151"/>
        <end position="171"/>
    </location>
</feature>